<proteinExistence type="predicted"/>
<dbReference type="EMBL" id="JAHTBI010000052">
    <property type="protein sequence ID" value="MBV6288402.1"/>
    <property type="molecule type" value="Genomic_DNA"/>
</dbReference>
<evidence type="ECO:0000313" key="3">
    <source>
        <dbReference type="Proteomes" id="UP001106592"/>
    </source>
</evidence>
<name>A0A9Q2XLG7_9PSED</name>
<dbReference type="Proteomes" id="UP001106592">
    <property type="component" value="Unassembled WGS sequence"/>
</dbReference>
<accession>A0A9Q2XLG7</accession>
<evidence type="ECO:0000259" key="1">
    <source>
        <dbReference type="Pfam" id="PF20178"/>
    </source>
</evidence>
<organism evidence="2 3">
    <name type="scientific">Pseudomonas aegrilactucae</name>
    <dbReference type="NCBI Taxonomy" id="2854028"/>
    <lineage>
        <taxon>Bacteria</taxon>
        <taxon>Pseudomonadati</taxon>
        <taxon>Pseudomonadota</taxon>
        <taxon>Gammaproteobacteria</taxon>
        <taxon>Pseudomonadales</taxon>
        <taxon>Pseudomonadaceae</taxon>
        <taxon>Pseudomonas</taxon>
    </lineage>
</organism>
<reference evidence="2" key="2">
    <citation type="journal article" date="2023" name="Plant Pathol.">
        <title>Dismantling and reorganizing Pseudomonas marginalis sensu#lato.</title>
        <authorList>
            <person name="Sawada H."/>
            <person name="Fujikawa T."/>
            <person name="Satou M."/>
        </authorList>
    </citation>
    <scope>NUCLEOTIDE SEQUENCE</scope>
    <source>
        <strain evidence="2">MAFF 301350</strain>
    </source>
</reference>
<sequence>MPLTTQQTQDHEQLQKLARQLVKHCPDMRQMAREVASHILKKHTRGTFDPDNVYLHRFKAAQSSPRTFSGWEHREVPYQSLTLPQLVMQRLDVNDQDNADLLSYRTGFYSDGAHKGVFDEHNEIPMAPRDVLNELWNIDFCSAFHQNLETFWARHADNFRTLAKANFLSKVLETCEHESDPTRLARYRRVATALAGDAGWPPSLSQLQQQAKPVTGVRLCTFDIGGHTATDILRVELDDGYQLLYTPGDVDALHLFASHSELYWWVLHNTNAAQNRARFMTHFASADHGEKTSAVGLNHLIDVLFYNWGGTAHDALNQSNATLHADAFTHLRDAARQRMSDDAHFSLRSNADLRKQLWIGYLKAFGTFATAMAAVDWPVALAAVGAGLADTGLNIDQAVNGHTTAQRKAGVIGAVLAAIDTLFNATLLGGPAVTGEIAEVDLHAEGGPDLTPVETEEPAAATPTQLAEWVPAPLVPAERAHVLAPFETNVLLDGQTAGSGRFQGIYTLDDGFYAQIDGFPYHVRYIGELRSWAVVDPQNPFSFYRNVPIRLNDEGLWQPLEQGLRGGTPQFRLKLWGRGASATPVAELVPTAYEVDEALRPTLLKASNGGDGPNLSGLTYNPNNRPLEEAYARFRSLRDLLADDAQAYFANETLPARAQIPTLQANASAKQIIRSVYENSEGLVIGESHTQLGSKQLLIDNMAQLKKQNVRVLYMEHLMTDFQQADLNLFNQTGRMPEALKTYVTDLDRGWGTDPAQRYTFIEVLRSAQKHGIRVQAIDCMASYRQAWVGNRPAAIRQKMMNFFAHRIIAADQAARGASKWVALMGNTHSNTFEGVPGVSELQGAIGLRVEDIEIGRPGSVTADPGRAVLDEGIRETHIRGDLRLQVPIAQPLSASQTVEGILANPGTFGFKDVEGQMNLVHRSKDLSLQYTPIRKDGEFVYVERASWPWLDKRRLPNLQEMTFQLSRHGLKYLPL</sequence>
<dbReference type="AlphaFoldDB" id="A0A9Q2XLG7"/>
<gene>
    <name evidence="2" type="ORF">KUO17_15420</name>
</gene>
<dbReference type="RefSeq" id="WP_217976407.1">
    <property type="nucleotide sequence ID" value="NZ_JAHTBI010000052.1"/>
</dbReference>
<dbReference type="Pfam" id="PF20178">
    <property type="entry name" value="ToxA_N"/>
    <property type="match status" value="1"/>
</dbReference>
<feature type="domain" description="Dermonecrotic toxin N-terminal" evidence="1">
    <location>
        <begin position="23"/>
        <end position="284"/>
    </location>
</feature>
<dbReference type="InterPro" id="IPR046673">
    <property type="entry name" value="ToxA_N"/>
</dbReference>
<evidence type="ECO:0000313" key="2">
    <source>
        <dbReference type="EMBL" id="MBV6288402.1"/>
    </source>
</evidence>
<dbReference type="CDD" id="cd14729">
    <property type="entry name" value="RtxA-like"/>
    <property type="match status" value="1"/>
</dbReference>
<protein>
    <submittedName>
        <fullName evidence="2">Membrane-targeted effector domain-containing toxin</fullName>
    </submittedName>
</protein>
<comment type="caution">
    <text evidence="2">The sequence shown here is derived from an EMBL/GenBank/DDBJ whole genome shotgun (WGS) entry which is preliminary data.</text>
</comment>
<reference evidence="2" key="1">
    <citation type="journal article" date="2022" name="Int. J. Syst. Evol. Microbiol.">
        <title>Pseudomonas aegrilactucae sp. nov. and Pseudomonas morbosilactucae sp. nov., pathogens causing bacterial rot of lettuce in Japan.</title>
        <authorList>
            <person name="Sawada H."/>
            <person name="Fujikawa T."/>
            <person name="Satou M."/>
        </authorList>
    </citation>
    <scope>NUCLEOTIDE SEQUENCE</scope>
    <source>
        <strain evidence="2">MAFF 301350</strain>
    </source>
</reference>
<keyword evidence="3" id="KW-1185">Reference proteome</keyword>